<name>A0AAP0S979_LIQFO</name>
<feature type="domain" description="PHD-type" evidence="5">
    <location>
        <begin position="47"/>
        <end position="111"/>
    </location>
</feature>
<dbReference type="SMART" id="SM00249">
    <property type="entry name" value="PHD"/>
    <property type="match status" value="1"/>
</dbReference>
<evidence type="ECO:0000256" key="2">
    <source>
        <dbReference type="ARBA" id="ARBA00022771"/>
    </source>
</evidence>
<dbReference type="GO" id="GO:0005634">
    <property type="term" value="C:nucleus"/>
    <property type="evidence" value="ECO:0007669"/>
    <property type="project" value="TreeGrafter"/>
</dbReference>
<dbReference type="GO" id="GO:0008270">
    <property type="term" value="F:zinc ion binding"/>
    <property type="evidence" value="ECO:0007669"/>
    <property type="project" value="UniProtKB-KW"/>
</dbReference>
<dbReference type="Pfam" id="PF00628">
    <property type="entry name" value="PHD"/>
    <property type="match status" value="1"/>
</dbReference>
<evidence type="ECO:0000256" key="1">
    <source>
        <dbReference type="ARBA" id="ARBA00022723"/>
    </source>
</evidence>
<organism evidence="6 7">
    <name type="scientific">Liquidambar formosana</name>
    <name type="common">Formosan gum</name>
    <dbReference type="NCBI Taxonomy" id="63359"/>
    <lineage>
        <taxon>Eukaryota</taxon>
        <taxon>Viridiplantae</taxon>
        <taxon>Streptophyta</taxon>
        <taxon>Embryophyta</taxon>
        <taxon>Tracheophyta</taxon>
        <taxon>Spermatophyta</taxon>
        <taxon>Magnoliopsida</taxon>
        <taxon>eudicotyledons</taxon>
        <taxon>Gunneridae</taxon>
        <taxon>Pentapetalae</taxon>
        <taxon>Saxifragales</taxon>
        <taxon>Altingiaceae</taxon>
        <taxon>Liquidambar</taxon>
    </lineage>
</organism>
<dbReference type="GO" id="GO:0045944">
    <property type="term" value="P:positive regulation of transcription by RNA polymerase II"/>
    <property type="evidence" value="ECO:0007669"/>
    <property type="project" value="TreeGrafter"/>
</dbReference>
<keyword evidence="7" id="KW-1185">Reference proteome</keyword>
<evidence type="ECO:0000256" key="3">
    <source>
        <dbReference type="ARBA" id="ARBA00022833"/>
    </source>
</evidence>
<comment type="caution">
    <text evidence="6">The sequence shown here is derived from an EMBL/GenBank/DDBJ whole genome shotgun (WGS) entry which is preliminary data.</text>
</comment>
<keyword evidence="1" id="KW-0479">Metal-binding</keyword>
<dbReference type="EMBL" id="JBBPBK010000002">
    <property type="protein sequence ID" value="KAK9289970.1"/>
    <property type="molecule type" value="Genomic_DNA"/>
</dbReference>
<dbReference type="InterPro" id="IPR013083">
    <property type="entry name" value="Znf_RING/FYVE/PHD"/>
</dbReference>
<dbReference type="GO" id="GO:0000977">
    <property type="term" value="F:RNA polymerase II transcription regulatory region sequence-specific DNA binding"/>
    <property type="evidence" value="ECO:0007669"/>
    <property type="project" value="TreeGrafter"/>
</dbReference>
<dbReference type="GO" id="GO:0042393">
    <property type="term" value="F:histone binding"/>
    <property type="evidence" value="ECO:0007669"/>
    <property type="project" value="TreeGrafter"/>
</dbReference>
<dbReference type="PROSITE" id="PS50016">
    <property type="entry name" value="ZF_PHD_2"/>
    <property type="match status" value="1"/>
</dbReference>
<dbReference type="GO" id="GO:0003682">
    <property type="term" value="F:chromatin binding"/>
    <property type="evidence" value="ECO:0007669"/>
    <property type="project" value="TreeGrafter"/>
</dbReference>
<dbReference type="InterPro" id="IPR019787">
    <property type="entry name" value="Znf_PHD-finger"/>
</dbReference>
<keyword evidence="3" id="KW-0862">Zinc</keyword>
<protein>
    <recommendedName>
        <fullName evidence="5">PHD-type domain-containing protein</fullName>
    </recommendedName>
</protein>
<accession>A0AAP0S979</accession>
<proteinExistence type="predicted"/>
<evidence type="ECO:0000259" key="5">
    <source>
        <dbReference type="PROSITE" id="PS50016"/>
    </source>
</evidence>
<dbReference type="InterPro" id="IPR001965">
    <property type="entry name" value="Znf_PHD"/>
</dbReference>
<evidence type="ECO:0000313" key="6">
    <source>
        <dbReference type="EMBL" id="KAK9289970.1"/>
    </source>
</evidence>
<evidence type="ECO:0000256" key="4">
    <source>
        <dbReference type="PROSITE-ProRule" id="PRU00146"/>
    </source>
</evidence>
<reference evidence="6 7" key="1">
    <citation type="journal article" date="2024" name="Plant J.">
        <title>Genome sequences and population genomics reveal climatic adaptation and genomic divergence between two closely related sweetgum species.</title>
        <authorList>
            <person name="Xu W.Q."/>
            <person name="Ren C.Q."/>
            <person name="Zhang X.Y."/>
            <person name="Comes H.P."/>
            <person name="Liu X.H."/>
            <person name="Li Y.G."/>
            <person name="Kettle C.J."/>
            <person name="Jalonen R."/>
            <person name="Gaisberger H."/>
            <person name="Ma Y.Z."/>
            <person name="Qiu Y.X."/>
        </authorList>
    </citation>
    <scope>NUCLEOTIDE SEQUENCE [LARGE SCALE GENOMIC DNA]</scope>
    <source>
        <strain evidence="6">Hangzhou</strain>
    </source>
</reference>
<dbReference type="Proteomes" id="UP001415857">
    <property type="component" value="Unassembled WGS sequence"/>
</dbReference>
<sequence length="161" mass="18234">MDVFFLFSRDQRLHKLVFEEGGLPDGTELGYYIRGQKLLEGYKQGLGIFCRCCNKGVLFLLLELAMVLNYSIRDGCNLVLCDGCPRAFHKECASLSSTPRGKRYCKYCQNLFQRERFVEHNANALAAGRVSGVDPIEQITKRCIRIVKNPEAEVSACVLCR</sequence>
<dbReference type="InterPro" id="IPR011011">
    <property type="entry name" value="Znf_FYVE_PHD"/>
</dbReference>
<dbReference type="PANTHER" id="PTHR47025">
    <property type="entry name" value="AUTOIMMUNE REGULATOR"/>
    <property type="match status" value="1"/>
</dbReference>
<evidence type="ECO:0000313" key="7">
    <source>
        <dbReference type="Proteomes" id="UP001415857"/>
    </source>
</evidence>
<keyword evidence="2 4" id="KW-0863">Zinc-finger</keyword>
<dbReference type="PANTHER" id="PTHR47025:SF27">
    <property type="entry name" value="PHD-TYPE DOMAIN-CONTAINING PROTEIN"/>
    <property type="match status" value="1"/>
</dbReference>
<dbReference type="SUPFAM" id="SSF57903">
    <property type="entry name" value="FYVE/PHD zinc finger"/>
    <property type="match status" value="1"/>
</dbReference>
<dbReference type="Gene3D" id="3.30.40.10">
    <property type="entry name" value="Zinc/RING finger domain, C3HC4 (zinc finger)"/>
    <property type="match status" value="1"/>
</dbReference>
<dbReference type="AlphaFoldDB" id="A0AAP0S979"/>
<gene>
    <name evidence="6" type="ORF">L1049_008132</name>
</gene>